<dbReference type="STRING" id="880071.Fleli_3123"/>
<reference evidence="2" key="1">
    <citation type="submission" date="2012-06" db="EMBL/GenBank/DDBJ databases">
        <title>The complete genome of Flexibacter litoralis DSM 6794.</title>
        <authorList>
            <person name="Lucas S."/>
            <person name="Copeland A."/>
            <person name="Lapidus A."/>
            <person name="Glavina del Rio T."/>
            <person name="Dalin E."/>
            <person name="Tice H."/>
            <person name="Bruce D."/>
            <person name="Goodwin L."/>
            <person name="Pitluck S."/>
            <person name="Peters L."/>
            <person name="Ovchinnikova G."/>
            <person name="Lu M."/>
            <person name="Kyrpides N."/>
            <person name="Mavromatis K."/>
            <person name="Ivanova N."/>
            <person name="Brettin T."/>
            <person name="Detter J.C."/>
            <person name="Han C."/>
            <person name="Larimer F."/>
            <person name="Land M."/>
            <person name="Hauser L."/>
            <person name="Markowitz V."/>
            <person name="Cheng J.-F."/>
            <person name="Hugenholtz P."/>
            <person name="Woyke T."/>
            <person name="Wu D."/>
            <person name="Spring S."/>
            <person name="Lang E."/>
            <person name="Kopitz M."/>
            <person name="Brambilla E."/>
            <person name="Klenk H.-P."/>
            <person name="Eisen J.A."/>
        </authorList>
    </citation>
    <scope>NUCLEOTIDE SEQUENCE [LARGE SCALE GENOMIC DNA]</scope>
    <source>
        <strain evidence="2">ATCC 23117 / DSM 6794 / NBRC 15988 / NCIMB 1366 / Sio-4</strain>
    </source>
</reference>
<evidence type="ECO:0000313" key="1">
    <source>
        <dbReference type="EMBL" id="AFM05462.1"/>
    </source>
</evidence>
<evidence type="ECO:0000313" key="2">
    <source>
        <dbReference type="Proteomes" id="UP000006054"/>
    </source>
</evidence>
<dbReference type="PROSITE" id="PS51257">
    <property type="entry name" value="PROKAR_LIPOPROTEIN"/>
    <property type="match status" value="1"/>
</dbReference>
<name>I4ANC7_BERLS</name>
<dbReference type="KEGG" id="fli:Fleli_3123"/>
<accession>I4ANC7</accession>
<evidence type="ECO:0008006" key="3">
    <source>
        <dbReference type="Google" id="ProtNLM"/>
    </source>
</evidence>
<dbReference type="RefSeq" id="WP_014798893.1">
    <property type="nucleotide sequence ID" value="NC_018018.1"/>
</dbReference>
<gene>
    <name evidence="1" type="ordered locus">Fleli_3123</name>
</gene>
<dbReference type="Proteomes" id="UP000006054">
    <property type="component" value="Chromosome"/>
</dbReference>
<dbReference type="EMBL" id="CP003345">
    <property type="protein sequence ID" value="AFM05462.1"/>
    <property type="molecule type" value="Genomic_DNA"/>
</dbReference>
<organism evidence="1 2">
    <name type="scientific">Bernardetia litoralis (strain ATCC 23117 / DSM 6794 / NBRC 15988 / NCIMB 1366 / Fx l1 / Sio-4)</name>
    <name type="common">Flexibacter litoralis</name>
    <dbReference type="NCBI Taxonomy" id="880071"/>
    <lineage>
        <taxon>Bacteria</taxon>
        <taxon>Pseudomonadati</taxon>
        <taxon>Bacteroidota</taxon>
        <taxon>Cytophagia</taxon>
        <taxon>Cytophagales</taxon>
        <taxon>Bernardetiaceae</taxon>
        <taxon>Bernardetia</taxon>
    </lineage>
</organism>
<keyword evidence="2" id="KW-1185">Reference proteome</keyword>
<dbReference type="OrthoDB" id="794757at2"/>
<protein>
    <recommendedName>
        <fullName evidence="3">Lipoprotein</fullName>
    </recommendedName>
</protein>
<sequence precursor="true">MHTIFKRFFYYLTVLFSFLFFAFIISSCTPPDVKETTNSQFFDLEGFLDNQIIQLDKKEITITKKTILQGQKDEQIFKKIDWKDEFAFFYASDINKRQLRDRYKIEKKPQEWIFKTEDEKLIVKEMKIIFNQNITSKSFKNVKEIVIVQKDKNNLYENDRTLIIKVKNGLLESYSIKGSEDVILNEKQGFLVEATVK</sequence>
<proteinExistence type="predicted"/>
<dbReference type="HOGENOM" id="CLU_1382337_0_0_10"/>
<dbReference type="AlphaFoldDB" id="I4ANC7"/>